<gene>
    <name evidence="3" type="ORF">MM415A07419_0009</name>
    <name evidence="2" type="ORF">MM415B01715_0022</name>
    <name evidence="1" type="ORF">TM448A04929_0004</name>
    <name evidence="4" type="ORF">TM448B02535_0014</name>
</gene>
<accession>A0A6H2A405</accession>
<dbReference type="EMBL" id="MT141254">
    <property type="protein sequence ID" value="QJA57110.1"/>
    <property type="molecule type" value="Genomic_DNA"/>
</dbReference>
<reference evidence="1" key="1">
    <citation type="submission" date="2020-03" db="EMBL/GenBank/DDBJ databases">
        <title>The deep terrestrial virosphere.</title>
        <authorList>
            <person name="Holmfeldt K."/>
            <person name="Nilsson E."/>
            <person name="Simone D."/>
            <person name="Lopez-Fernandez M."/>
            <person name="Wu X."/>
            <person name="de Brujin I."/>
            <person name="Lundin D."/>
            <person name="Andersson A."/>
            <person name="Bertilsson S."/>
            <person name="Dopson M."/>
        </authorList>
    </citation>
    <scope>NUCLEOTIDE SEQUENCE</scope>
    <source>
        <strain evidence="3">MM415A07419</strain>
        <strain evidence="2">MM415B01715</strain>
        <strain evidence="1">TM448A04929</strain>
        <strain evidence="4">TM448B02535</strain>
    </source>
</reference>
<dbReference type="EMBL" id="MT144922">
    <property type="protein sequence ID" value="QJI01426.1"/>
    <property type="molecule type" value="Genomic_DNA"/>
</dbReference>
<evidence type="ECO:0000313" key="2">
    <source>
        <dbReference type="EMBL" id="QJA57110.1"/>
    </source>
</evidence>
<protein>
    <submittedName>
        <fullName evidence="1">Uncharacterized protein</fullName>
    </submittedName>
</protein>
<evidence type="ECO:0000313" key="3">
    <source>
        <dbReference type="EMBL" id="QJA68262.1"/>
    </source>
</evidence>
<evidence type="ECO:0000313" key="4">
    <source>
        <dbReference type="EMBL" id="QJI01426.1"/>
    </source>
</evidence>
<evidence type="ECO:0000313" key="1">
    <source>
        <dbReference type="EMBL" id="QJA54452.1"/>
    </source>
</evidence>
<sequence length="65" mass="7357">MIQGKPNQYIVLTQPDHTPSWAFQRFDTFALAVEYCIRGDHGSTAMPILARELTLDIKEPCHANV</sequence>
<dbReference type="EMBL" id="MT141601">
    <property type="protein sequence ID" value="QJA68262.1"/>
    <property type="molecule type" value="Genomic_DNA"/>
</dbReference>
<dbReference type="AlphaFoldDB" id="A0A6H2A405"/>
<name>A0A6H2A405_9ZZZZ</name>
<organism evidence="1">
    <name type="scientific">viral metagenome</name>
    <dbReference type="NCBI Taxonomy" id="1070528"/>
    <lineage>
        <taxon>unclassified sequences</taxon>
        <taxon>metagenomes</taxon>
        <taxon>organismal metagenomes</taxon>
    </lineage>
</organism>
<proteinExistence type="predicted"/>
<dbReference type="EMBL" id="MT144508">
    <property type="protein sequence ID" value="QJA54452.1"/>
    <property type="molecule type" value="Genomic_DNA"/>
</dbReference>